<comment type="caution">
    <text evidence="1">The sequence shown here is derived from an EMBL/GenBank/DDBJ whole genome shotgun (WGS) entry which is preliminary data.</text>
</comment>
<protein>
    <recommendedName>
        <fullName evidence="3">Transposase</fullName>
    </recommendedName>
</protein>
<dbReference type="EMBL" id="JBCGCU010000001">
    <property type="protein sequence ID" value="MEM0513994.1"/>
    <property type="molecule type" value="Genomic_DNA"/>
</dbReference>
<dbReference type="Proteomes" id="UP001447008">
    <property type="component" value="Unassembled WGS sequence"/>
</dbReference>
<sequence>MTAKKYRKSGVLHLQKAPSFAAVYNINKRHTIYQFSGDNHQVAR</sequence>
<proteinExistence type="predicted"/>
<accession>A0ABU9MUL7</accession>
<keyword evidence="2" id="KW-1185">Reference proteome</keyword>
<evidence type="ECO:0000313" key="1">
    <source>
        <dbReference type="EMBL" id="MEM0513994.1"/>
    </source>
</evidence>
<evidence type="ECO:0008006" key="3">
    <source>
        <dbReference type="Google" id="ProtNLM"/>
    </source>
</evidence>
<dbReference type="RefSeq" id="WP_342675539.1">
    <property type="nucleotide sequence ID" value="NZ_JBCGCU010000001.1"/>
</dbReference>
<reference evidence="1 2" key="1">
    <citation type="submission" date="2024-03" db="EMBL/GenBank/DDBJ databases">
        <title>Pseudoalteromonas qingdaonensis sp. nov., isolated from the intestines of marine benthic organisms.</title>
        <authorList>
            <person name="Lin X."/>
            <person name="Fang S."/>
            <person name="Hu X."/>
        </authorList>
    </citation>
    <scope>NUCLEOTIDE SEQUENCE [LARGE SCALE GENOMIC DNA]</scope>
    <source>
        <strain evidence="1 2">YIC-827</strain>
    </source>
</reference>
<evidence type="ECO:0000313" key="2">
    <source>
        <dbReference type="Proteomes" id="UP001447008"/>
    </source>
</evidence>
<organism evidence="1 2">
    <name type="scientific">Pseudoalteromonas qingdaonensis</name>
    <dbReference type="NCBI Taxonomy" id="3131913"/>
    <lineage>
        <taxon>Bacteria</taxon>
        <taxon>Pseudomonadati</taxon>
        <taxon>Pseudomonadota</taxon>
        <taxon>Gammaproteobacteria</taxon>
        <taxon>Alteromonadales</taxon>
        <taxon>Pseudoalteromonadaceae</taxon>
        <taxon>Pseudoalteromonas</taxon>
    </lineage>
</organism>
<gene>
    <name evidence="1" type="ORF">WCN91_00835</name>
</gene>
<name>A0ABU9MUL7_9GAMM</name>